<gene>
    <name evidence="3" type="ORF">C0674_09230</name>
</gene>
<sequence length="152" mass="17359">MKKQAGFTLLSTMLALTVLFVVLSLTTALVQLMNHHFQPRLDSQKEVQLFFAQTANELHQSTSVLNTSDHQRLTLIHSEGVISYSFLSPGRIVRRVNEQGYEIVLQRVAGVSFQTTDDEQVSIHVTDQQGRDFYWTDRLYLRSDADEKQSAE</sequence>
<dbReference type="RefSeq" id="WP_051577984.1">
    <property type="nucleotide sequence ID" value="NZ_CP025688.1"/>
</dbReference>
<dbReference type="EMBL" id="CP025688">
    <property type="protein sequence ID" value="QAA22794.1"/>
    <property type="molecule type" value="Genomic_DNA"/>
</dbReference>
<keyword evidence="4" id="KW-1185">Reference proteome</keyword>
<evidence type="ECO:0000313" key="4">
    <source>
        <dbReference type="Proteomes" id="UP000285882"/>
    </source>
</evidence>
<evidence type="ECO:0000313" key="3">
    <source>
        <dbReference type="EMBL" id="QAA22794.1"/>
    </source>
</evidence>
<name>A0ABX5Q828_9BACL</name>
<dbReference type="NCBIfam" id="NF041002">
    <property type="entry name" value="pilin_ComGF"/>
    <property type="match status" value="1"/>
</dbReference>
<evidence type="ECO:0000256" key="2">
    <source>
        <dbReference type="ARBA" id="ARBA00023287"/>
    </source>
</evidence>
<dbReference type="Proteomes" id="UP000285882">
    <property type="component" value="Chromosome"/>
</dbReference>
<comment type="subcellular location">
    <subcellularLocation>
        <location evidence="1">Cell surface</location>
    </subcellularLocation>
</comment>
<dbReference type="InterPro" id="IPR012902">
    <property type="entry name" value="N_methyl_site"/>
</dbReference>
<protein>
    <submittedName>
        <fullName evidence="3">Competence protein ComGF</fullName>
    </submittedName>
</protein>
<dbReference type="Pfam" id="PF15980">
    <property type="entry name" value="ComGF"/>
    <property type="match status" value="1"/>
</dbReference>
<proteinExistence type="predicted"/>
<dbReference type="InterPro" id="IPR016977">
    <property type="entry name" value="ComGF"/>
</dbReference>
<accession>A0ABX5Q828</accession>
<dbReference type="Pfam" id="PF07963">
    <property type="entry name" value="N_methyl"/>
    <property type="match status" value="1"/>
</dbReference>
<reference evidence="3 4" key="1">
    <citation type="submission" date="2018-01" db="EMBL/GenBank/DDBJ databases">
        <title>Complete genome sequencing of Sporolactobacillus terrae DLG3.</title>
        <authorList>
            <person name="Nam Y.-D."/>
            <person name="Kang J."/>
            <person name="Chung W.-H."/>
        </authorList>
    </citation>
    <scope>NUCLEOTIDE SEQUENCE [LARGE SCALE GENOMIC DNA]</scope>
    <source>
        <strain evidence="3 4">DLG3</strain>
    </source>
</reference>
<evidence type="ECO:0000256" key="1">
    <source>
        <dbReference type="ARBA" id="ARBA00004241"/>
    </source>
</evidence>
<keyword evidence="2" id="KW-0178">Competence</keyword>
<organism evidence="3 4">
    <name type="scientific">Sporolactobacillus terrae</name>
    <dbReference type="NCBI Taxonomy" id="269673"/>
    <lineage>
        <taxon>Bacteria</taxon>
        <taxon>Bacillati</taxon>
        <taxon>Bacillota</taxon>
        <taxon>Bacilli</taxon>
        <taxon>Bacillales</taxon>
        <taxon>Sporolactobacillaceae</taxon>
        <taxon>Sporolactobacillus</taxon>
    </lineage>
</organism>